<evidence type="ECO:0000313" key="8">
    <source>
        <dbReference type="Proteomes" id="UP000262257"/>
    </source>
</evidence>
<dbReference type="EMBL" id="DPXL01000076">
    <property type="protein sequence ID" value="HCM31161.1"/>
    <property type="molecule type" value="Genomic_DNA"/>
</dbReference>
<evidence type="ECO:0000259" key="6">
    <source>
        <dbReference type="Pfam" id="PF01694"/>
    </source>
</evidence>
<dbReference type="InterPro" id="IPR035952">
    <property type="entry name" value="Rhomboid-like_sf"/>
</dbReference>
<dbReference type="GO" id="GO:0016020">
    <property type="term" value="C:membrane"/>
    <property type="evidence" value="ECO:0007669"/>
    <property type="project" value="UniProtKB-SubCell"/>
</dbReference>
<dbReference type="InterPro" id="IPR023826">
    <property type="entry name" value="Rhom-like_SP_proteobac"/>
</dbReference>
<protein>
    <submittedName>
        <fullName evidence="7">Rhombosortase</fullName>
    </submittedName>
</protein>
<organism evidence="7 8">
    <name type="scientific">Acinetobacter radioresistens</name>
    <dbReference type="NCBI Taxonomy" id="40216"/>
    <lineage>
        <taxon>Bacteria</taxon>
        <taxon>Pseudomonadati</taxon>
        <taxon>Pseudomonadota</taxon>
        <taxon>Gammaproteobacteria</taxon>
        <taxon>Moraxellales</taxon>
        <taxon>Moraxellaceae</taxon>
        <taxon>Acinetobacter</taxon>
    </lineage>
</organism>
<gene>
    <name evidence="7" type="primary">rrtA</name>
    <name evidence="7" type="ORF">DIC32_05820</name>
</gene>
<keyword evidence="4 5" id="KW-0472">Membrane</keyword>
<feature type="transmembrane region" description="Helical" evidence="5">
    <location>
        <begin position="105"/>
        <end position="124"/>
    </location>
</feature>
<reference evidence="7 8" key="1">
    <citation type="journal article" date="2018" name="Nat. Biotechnol.">
        <title>A standardized bacterial taxonomy based on genome phylogeny substantially revises the tree of life.</title>
        <authorList>
            <person name="Parks D.H."/>
            <person name="Chuvochina M."/>
            <person name="Waite D.W."/>
            <person name="Rinke C."/>
            <person name="Skarshewski A."/>
            <person name="Chaumeil P.A."/>
            <person name="Hugenholtz P."/>
        </authorList>
    </citation>
    <scope>NUCLEOTIDE SEQUENCE [LARGE SCALE GENOMIC DNA]</scope>
    <source>
        <strain evidence="7">UBA10045</strain>
    </source>
</reference>
<feature type="transmembrane region" description="Helical" evidence="5">
    <location>
        <begin position="133"/>
        <end position="152"/>
    </location>
</feature>
<evidence type="ECO:0000256" key="5">
    <source>
        <dbReference type="SAM" id="Phobius"/>
    </source>
</evidence>
<evidence type="ECO:0000313" key="7">
    <source>
        <dbReference type="EMBL" id="HCM31161.1"/>
    </source>
</evidence>
<name>A0A3D3G457_ACIRA</name>
<proteinExistence type="predicted"/>
<dbReference type="Proteomes" id="UP000262257">
    <property type="component" value="Unassembled WGS sequence"/>
</dbReference>
<feature type="domain" description="Peptidase S54 rhomboid" evidence="6">
    <location>
        <begin position="42"/>
        <end position="183"/>
    </location>
</feature>
<feature type="transmembrane region" description="Helical" evidence="5">
    <location>
        <begin position="80"/>
        <end position="99"/>
    </location>
</feature>
<feature type="transmembrane region" description="Helical" evidence="5">
    <location>
        <begin position="54"/>
        <end position="73"/>
    </location>
</feature>
<dbReference type="Pfam" id="PF01694">
    <property type="entry name" value="Rhomboid"/>
    <property type="match status" value="1"/>
</dbReference>
<feature type="transmembrane region" description="Helical" evidence="5">
    <location>
        <begin position="12"/>
        <end position="34"/>
    </location>
</feature>
<sequence length="197" mass="22585">MTINDWNLIKKLVFIASCASISACLQVYADYFIYWRDLVFREPWRLWSAHWVHVGWIHYLLNMLAFSCLPFIFPHIRIRNFFFLLIVLAPLISLSFYYILPSVEAYAGLSGVLHGLYVAGAVIYSQYKRERKFALLVFSLILAKLLWENTIGQQGTAELIGSPVLVEAHLLGVFWGTILALIALVYRRGKIKIGTAI</sequence>
<dbReference type="GO" id="GO:0004252">
    <property type="term" value="F:serine-type endopeptidase activity"/>
    <property type="evidence" value="ECO:0007669"/>
    <property type="project" value="InterPro"/>
</dbReference>
<dbReference type="SUPFAM" id="SSF144091">
    <property type="entry name" value="Rhomboid-like"/>
    <property type="match status" value="1"/>
</dbReference>
<evidence type="ECO:0000256" key="2">
    <source>
        <dbReference type="ARBA" id="ARBA00022692"/>
    </source>
</evidence>
<feature type="transmembrane region" description="Helical" evidence="5">
    <location>
        <begin position="164"/>
        <end position="186"/>
    </location>
</feature>
<dbReference type="AlphaFoldDB" id="A0A3D3G457"/>
<dbReference type="Gene3D" id="1.20.1540.10">
    <property type="entry name" value="Rhomboid-like"/>
    <property type="match status" value="1"/>
</dbReference>
<comment type="subcellular location">
    <subcellularLocation>
        <location evidence="1">Membrane</location>
        <topology evidence="1">Multi-pass membrane protein</topology>
    </subcellularLocation>
</comment>
<comment type="caution">
    <text evidence="7">The sequence shown here is derived from an EMBL/GenBank/DDBJ whole genome shotgun (WGS) entry which is preliminary data.</text>
</comment>
<dbReference type="InterPro" id="IPR022764">
    <property type="entry name" value="Peptidase_S54_rhomboid_dom"/>
</dbReference>
<dbReference type="NCBIfam" id="TIGR03902">
    <property type="entry name" value="rhom_GG_sort"/>
    <property type="match status" value="1"/>
</dbReference>
<evidence type="ECO:0000256" key="1">
    <source>
        <dbReference type="ARBA" id="ARBA00004141"/>
    </source>
</evidence>
<evidence type="ECO:0000256" key="4">
    <source>
        <dbReference type="ARBA" id="ARBA00023136"/>
    </source>
</evidence>
<dbReference type="RefSeq" id="WP_034685673.1">
    <property type="nucleotide sequence ID" value="NZ_CP157451.1"/>
</dbReference>
<keyword evidence="3 5" id="KW-1133">Transmembrane helix</keyword>
<keyword evidence="2 5" id="KW-0812">Transmembrane</keyword>
<evidence type="ECO:0000256" key="3">
    <source>
        <dbReference type="ARBA" id="ARBA00022989"/>
    </source>
</evidence>
<accession>A0A3D3G457</accession>